<comment type="similarity">
    <text evidence="1">Belongs to the sigma-70 factor family. ECF subfamily.</text>
</comment>
<dbReference type="InterPro" id="IPR013324">
    <property type="entry name" value="RNA_pol_sigma_r3/r4-like"/>
</dbReference>
<evidence type="ECO:0000256" key="4">
    <source>
        <dbReference type="ARBA" id="ARBA00023163"/>
    </source>
</evidence>
<evidence type="ECO:0000313" key="6">
    <source>
        <dbReference type="EMBL" id="QDS86306.1"/>
    </source>
</evidence>
<evidence type="ECO:0000313" key="7">
    <source>
        <dbReference type="Proteomes" id="UP000319557"/>
    </source>
</evidence>
<dbReference type="Pfam" id="PF04542">
    <property type="entry name" value="Sigma70_r2"/>
    <property type="match status" value="1"/>
</dbReference>
<protein>
    <submittedName>
        <fullName evidence="6">RNA polymerase sigma factor</fullName>
    </submittedName>
</protein>
<keyword evidence="3" id="KW-0731">Sigma factor</keyword>
<evidence type="ECO:0000256" key="1">
    <source>
        <dbReference type="ARBA" id="ARBA00010641"/>
    </source>
</evidence>
<reference evidence="6 7" key="1">
    <citation type="submission" date="2019-02" db="EMBL/GenBank/DDBJ databases">
        <title>Deep-cultivation of Planctomycetes and their phenomic and genomic characterization uncovers novel biology.</title>
        <authorList>
            <person name="Wiegand S."/>
            <person name="Jogler M."/>
            <person name="Boedeker C."/>
            <person name="Pinto D."/>
            <person name="Vollmers J."/>
            <person name="Rivas-Marin E."/>
            <person name="Kohn T."/>
            <person name="Peeters S.H."/>
            <person name="Heuer A."/>
            <person name="Rast P."/>
            <person name="Oberbeckmann S."/>
            <person name="Bunk B."/>
            <person name="Jeske O."/>
            <person name="Meyerdierks A."/>
            <person name="Storesund J.E."/>
            <person name="Kallscheuer N."/>
            <person name="Luecker S."/>
            <person name="Lage O.M."/>
            <person name="Pohl T."/>
            <person name="Merkel B.J."/>
            <person name="Hornburger P."/>
            <person name="Mueller R.-W."/>
            <person name="Bruemmer F."/>
            <person name="Labrenz M."/>
            <person name="Spormann A.M."/>
            <person name="Op den Camp H."/>
            <person name="Overmann J."/>
            <person name="Amann R."/>
            <person name="Jetten M.S.M."/>
            <person name="Mascher T."/>
            <person name="Medema M.H."/>
            <person name="Devos D.P."/>
            <person name="Kaster A.-K."/>
            <person name="Ovreas L."/>
            <person name="Rohde M."/>
            <person name="Galperin M.Y."/>
            <person name="Jogler C."/>
        </authorList>
    </citation>
    <scope>NUCLEOTIDE SEQUENCE [LARGE SCALE GENOMIC DNA]</scope>
    <source>
        <strain evidence="6 7">EC9</strain>
    </source>
</reference>
<accession>A0A517LUK9</accession>
<proteinExistence type="inferred from homology"/>
<dbReference type="InterPro" id="IPR007627">
    <property type="entry name" value="RNA_pol_sigma70_r2"/>
</dbReference>
<dbReference type="EMBL" id="CP036261">
    <property type="protein sequence ID" value="QDS86306.1"/>
    <property type="molecule type" value="Genomic_DNA"/>
</dbReference>
<dbReference type="InterPro" id="IPR014284">
    <property type="entry name" value="RNA_pol_sigma-70_dom"/>
</dbReference>
<dbReference type="RefSeq" id="WP_145341987.1">
    <property type="nucleotide sequence ID" value="NZ_CP036261.1"/>
</dbReference>
<name>A0A517LUK9_9BACT</name>
<gene>
    <name evidence="6" type="ORF">EC9_04670</name>
</gene>
<keyword evidence="2" id="KW-0805">Transcription regulation</keyword>
<dbReference type="InterPro" id="IPR013325">
    <property type="entry name" value="RNA_pol_sigma_r2"/>
</dbReference>
<dbReference type="Gene3D" id="1.10.1740.10">
    <property type="match status" value="1"/>
</dbReference>
<dbReference type="OrthoDB" id="6383365at2"/>
<dbReference type="InterPro" id="IPR014331">
    <property type="entry name" value="RNA_pol_sigma70_ECF_RHOBA"/>
</dbReference>
<dbReference type="Gene3D" id="1.10.10.10">
    <property type="entry name" value="Winged helix-like DNA-binding domain superfamily/Winged helix DNA-binding domain"/>
    <property type="match status" value="1"/>
</dbReference>
<evidence type="ECO:0000259" key="5">
    <source>
        <dbReference type="Pfam" id="PF04542"/>
    </source>
</evidence>
<dbReference type="SUPFAM" id="SSF88946">
    <property type="entry name" value="Sigma2 domain of RNA polymerase sigma factors"/>
    <property type="match status" value="1"/>
</dbReference>
<dbReference type="GO" id="GO:0006352">
    <property type="term" value="P:DNA-templated transcription initiation"/>
    <property type="evidence" value="ECO:0007669"/>
    <property type="project" value="InterPro"/>
</dbReference>
<dbReference type="SUPFAM" id="SSF88659">
    <property type="entry name" value="Sigma3 and sigma4 domains of RNA polymerase sigma factors"/>
    <property type="match status" value="1"/>
</dbReference>
<evidence type="ECO:0000256" key="3">
    <source>
        <dbReference type="ARBA" id="ARBA00023082"/>
    </source>
</evidence>
<dbReference type="NCBIfam" id="TIGR02989">
    <property type="entry name" value="Sig-70_gvs1"/>
    <property type="match status" value="1"/>
</dbReference>
<dbReference type="GO" id="GO:0016987">
    <property type="term" value="F:sigma factor activity"/>
    <property type="evidence" value="ECO:0007669"/>
    <property type="project" value="UniProtKB-KW"/>
</dbReference>
<dbReference type="PANTHER" id="PTHR43133:SF51">
    <property type="entry name" value="RNA POLYMERASE SIGMA FACTOR"/>
    <property type="match status" value="1"/>
</dbReference>
<keyword evidence="4" id="KW-0804">Transcription</keyword>
<sequence>MQPELPNPPSDAEFVGLLTQSQLSLLLYVRSLLPGEADAGDVAQQANAKIWEKRADFALGTNFLAWSFAIARFEVLNYRKRQARDSRLTFSEDLEQTMASELQQIDDDLLSRQEALRKCLEGLKPEARTLLMDRYETTESLADFARRIGRSAGGLKVSLHRIRATLADCIERRLATGAAR</sequence>
<organism evidence="6 7">
    <name type="scientific">Rosistilla ulvae</name>
    <dbReference type="NCBI Taxonomy" id="1930277"/>
    <lineage>
        <taxon>Bacteria</taxon>
        <taxon>Pseudomonadati</taxon>
        <taxon>Planctomycetota</taxon>
        <taxon>Planctomycetia</taxon>
        <taxon>Pirellulales</taxon>
        <taxon>Pirellulaceae</taxon>
        <taxon>Rosistilla</taxon>
    </lineage>
</organism>
<dbReference type="Proteomes" id="UP000319557">
    <property type="component" value="Chromosome"/>
</dbReference>
<keyword evidence="7" id="KW-1185">Reference proteome</keyword>
<dbReference type="InterPro" id="IPR036388">
    <property type="entry name" value="WH-like_DNA-bd_sf"/>
</dbReference>
<evidence type="ECO:0000256" key="2">
    <source>
        <dbReference type="ARBA" id="ARBA00023015"/>
    </source>
</evidence>
<dbReference type="InterPro" id="IPR039425">
    <property type="entry name" value="RNA_pol_sigma-70-like"/>
</dbReference>
<dbReference type="AlphaFoldDB" id="A0A517LUK9"/>
<dbReference type="KEGG" id="ruv:EC9_04670"/>
<feature type="domain" description="RNA polymerase sigma-70 region 2" evidence="5">
    <location>
        <begin position="27"/>
        <end position="84"/>
    </location>
</feature>
<dbReference type="PANTHER" id="PTHR43133">
    <property type="entry name" value="RNA POLYMERASE ECF-TYPE SIGMA FACTO"/>
    <property type="match status" value="1"/>
</dbReference>
<dbReference type="NCBIfam" id="TIGR02937">
    <property type="entry name" value="sigma70-ECF"/>
    <property type="match status" value="1"/>
</dbReference>